<reference evidence="1" key="1">
    <citation type="submission" date="2021-05" db="EMBL/GenBank/DDBJ databases">
        <authorList>
            <person name="Scholz U."/>
            <person name="Mascher M."/>
            <person name="Fiebig A."/>
        </authorList>
    </citation>
    <scope>NUCLEOTIDE SEQUENCE [LARGE SCALE GENOMIC DNA]</scope>
</reference>
<keyword evidence="2" id="KW-1185">Reference proteome</keyword>
<proteinExistence type="predicted"/>
<reference evidence="1" key="2">
    <citation type="submission" date="2025-09" db="UniProtKB">
        <authorList>
            <consortium name="EnsemblPlants"/>
        </authorList>
    </citation>
    <scope>IDENTIFICATION</scope>
</reference>
<organism evidence="1 2">
    <name type="scientific">Avena sativa</name>
    <name type="common">Oat</name>
    <dbReference type="NCBI Taxonomy" id="4498"/>
    <lineage>
        <taxon>Eukaryota</taxon>
        <taxon>Viridiplantae</taxon>
        <taxon>Streptophyta</taxon>
        <taxon>Embryophyta</taxon>
        <taxon>Tracheophyta</taxon>
        <taxon>Spermatophyta</taxon>
        <taxon>Magnoliopsida</taxon>
        <taxon>Liliopsida</taxon>
        <taxon>Poales</taxon>
        <taxon>Poaceae</taxon>
        <taxon>BOP clade</taxon>
        <taxon>Pooideae</taxon>
        <taxon>Poodae</taxon>
        <taxon>Poeae</taxon>
        <taxon>Poeae Chloroplast Group 1 (Aveneae type)</taxon>
        <taxon>Aveninae</taxon>
        <taxon>Avena</taxon>
    </lineage>
</organism>
<accession>A0ACD5VKW8</accession>
<dbReference type="Proteomes" id="UP001732700">
    <property type="component" value="Chromosome 3A"/>
</dbReference>
<evidence type="ECO:0000313" key="1">
    <source>
        <dbReference type="EnsemblPlants" id="AVESA.00010b.r2.3AG0448450.1.CDS"/>
    </source>
</evidence>
<protein>
    <submittedName>
        <fullName evidence="1">Uncharacterized protein</fullName>
    </submittedName>
</protein>
<evidence type="ECO:0000313" key="2">
    <source>
        <dbReference type="Proteomes" id="UP001732700"/>
    </source>
</evidence>
<sequence>MLKARANLEVRIKDKGLYKSMWLKSEKLSNARASNNMRDLQKLDDFDDEVERNNQVIRPRKLLVQGAKSNKNKLVSGDDDIPKREDIGGRRRKHELRVLARVGIKNDELPQDGNHAKEKPDQSSDEDEFYKDVKRQRTEKLLSKQRAATGKALEEETEEDGKRKISYQMEKNRGLTRSRNKKLKNPRRKYRVKHQKKVTALKGRVRDVKKPSGPYGGETSGINPNVSRSTRLRG</sequence>
<name>A0ACD5VKW8_AVESA</name>
<dbReference type="EnsemblPlants" id="AVESA.00010b.r2.3AG0448450.1">
    <property type="protein sequence ID" value="AVESA.00010b.r2.3AG0448450.1.CDS"/>
    <property type="gene ID" value="AVESA.00010b.r2.3AG0448450"/>
</dbReference>